<protein>
    <submittedName>
        <fullName evidence="1">Uncharacterized protein</fullName>
    </submittedName>
</protein>
<evidence type="ECO:0000313" key="2">
    <source>
        <dbReference type="Proteomes" id="UP001280629"/>
    </source>
</evidence>
<name>A0ABU4G0N2_9BACL</name>
<dbReference type="EMBL" id="JAUBDH010000005">
    <property type="protein sequence ID" value="MDW0110441.1"/>
    <property type="molecule type" value="Genomic_DNA"/>
</dbReference>
<organism evidence="1 2">
    <name type="scientific">Sporosarcina aquimarina</name>
    <dbReference type="NCBI Taxonomy" id="114975"/>
    <lineage>
        <taxon>Bacteria</taxon>
        <taxon>Bacillati</taxon>
        <taxon>Bacillota</taxon>
        <taxon>Bacilli</taxon>
        <taxon>Bacillales</taxon>
        <taxon>Caryophanaceae</taxon>
        <taxon>Sporosarcina</taxon>
    </lineage>
</organism>
<gene>
    <name evidence="1" type="ORF">QT716_10375</name>
</gene>
<accession>A0ABU4G0N2</accession>
<keyword evidence="2" id="KW-1185">Reference proteome</keyword>
<comment type="caution">
    <text evidence="1">The sequence shown here is derived from an EMBL/GenBank/DDBJ whole genome shotgun (WGS) entry which is preliminary data.</text>
</comment>
<dbReference type="RefSeq" id="WP_317935987.1">
    <property type="nucleotide sequence ID" value="NZ_JAUBDH010000005.1"/>
</dbReference>
<reference evidence="1 2" key="1">
    <citation type="submission" date="2023-06" db="EMBL/GenBank/DDBJ databases">
        <title>Sporosarcina sp. nov., isolated from Korean traditional fermented seafood 'Jeotgal'.</title>
        <authorList>
            <person name="Yang A.-I."/>
            <person name="Shin N.-R."/>
        </authorList>
    </citation>
    <scope>NUCLEOTIDE SEQUENCE [LARGE SCALE GENOMIC DNA]</scope>
    <source>
        <strain evidence="1 2">KCTC3840</strain>
    </source>
</reference>
<proteinExistence type="predicted"/>
<evidence type="ECO:0000313" key="1">
    <source>
        <dbReference type="EMBL" id="MDW0110441.1"/>
    </source>
</evidence>
<dbReference type="Proteomes" id="UP001280629">
    <property type="component" value="Unassembled WGS sequence"/>
</dbReference>
<sequence>MTNNQITYKRTAIGWFNVTLVETGAIINVSPVVFYEATEASNRTKTGCTELTNEQYRRIMSDRWTRVISMDDVKRTI</sequence>